<proteinExistence type="predicted"/>
<sequence length="360" mass="41628">ITIFYGDLSTYERARSAKRQRKQEKTPYNRLQSCEFGLGMFHFKMAAADALWRIESEKEDARRDSTSFMKVVAKLRPDDSSRLVSSAKFRERHELIADVGTVLRLDAWRVAVSQSKGFASLESWAVSKPSLAKIEEIAERLVMNYTEGDGIDLHAMKARSTDVRDQAQENTIRTHHYILLYEELSYALNAGDIGRLETLLVPWILLFRATGKHKYGNYTLRFWHALYFIYPEGLRRAFRLSILVNPTGKAHHFRAVDWVLELLNLFTKDMYGGSGSNNTKERILFESILVLLFRSSHANFERNFRIGGLTFAHAKKDMRKTFKFVLDYLKSNEQQPNNYIAGRTSRHSIPDMIGKGWEIL</sequence>
<feature type="non-terminal residue" evidence="2">
    <location>
        <position position="360"/>
    </location>
</feature>
<feature type="non-terminal residue" evidence="2">
    <location>
        <position position="1"/>
    </location>
</feature>
<dbReference type="Pfam" id="PF20231">
    <property type="entry name" value="DUF6589"/>
    <property type="match status" value="1"/>
</dbReference>
<dbReference type="STRING" id="114155.A0A4Q9Q1R3"/>
<evidence type="ECO:0000313" key="2">
    <source>
        <dbReference type="EMBL" id="TBU61019.1"/>
    </source>
</evidence>
<feature type="domain" description="DUF6589" evidence="1">
    <location>
        <begin position="2"/>
        <end position="306"/>
    </location>
</feature>
<reference evidence="2 3" key="1">
    <citation type="submission" date="2019-01" db="EMBL/GenBank/DDBJ databases">
        <title>Draft genome sequences of three monokaryotic isolates of the white-rot basidiomycete fungus Dichomitus squalens.</title>
        <authorList>
            <consortium name="DOE Joint Genome Institute"/>
            <person name="Lopez S.C."/>
            <person name="Andreopoulos B."/>
            <person name="Pangilinan J."/>
            <person name="Lipzen A."/>
            <person name="Riley R."/>
            <person name="Ahrendt S."/>
            <person name="Ng V."/>
            <person name="Barry K."/>
            <person name="Daum C."/>
            <person name="Grigoriev I.V."/>
            <person name="Hilden K.S."/>
            <person name="Makela M.R."/>
            <person name="de Vries R.P."/>
        </authorList>
    </citation>
    <scope>NUCLEOTIDE SEQUENCE [LARGE SCALE GENOMIC DNA]</scope>
    <source>
        <strain evidence="2 3">CBS 464.89</strain>
    </source>
</reference>
<organism evidence="2 3">
    <name type="scientific">Dichomitus squalens</name>
    <dbReference type="NCBI Taxonomy" id="114155"/>
    <lineage>
        <taxon>Eukaryota</taxon>
        <taxon>Fungi</taxon>
        <taxon>Dikarya</taxon>
        <taxon>Basidiomycota</taxon>
        <taxon>Agaricomycotina</taxon>
        <taxon>Agaricomycetes</taxon>
        <taxon>Polyporales</taxon>
        <taxon>Polyporaceae</taxon>
        <taxon>Dichomitus</taxon>
    </lineage>
</organism>
<keyword evidence="3" id="KW-1185">Reference proteome</keyword>
<name>A0A4Q9Q1R3_9APHY</name>
<accession>A0A4Q9Q1R3</accession>
<evidence type="ECO:0000313" key="3">
    <source>
        <dbReference type="Proteomes" id="UP000292082"/>
    </source>
</evidence>
<dbReference type="EMBL" id="ML145101">
    <property type="protein sequence ID" value="TBU61019.1"/>
    <property type="molecule type" value="Genomic_DNA"/>
</dbReference>
<gene>
    <name evidence="2" type="ORF">BD310DRAFT_767432</name>
</gene>
<dbReference type="AlphaFoldDB" id="A0A4Q9Q1R3"/>
<protein>
    <recommendedName>
        <fullName evidence="1">DUF6589 domain-containing protein</fullName>
    </recommendedName>
</protein>
<dbReference type="InterPro" id="IPR046496">
    <property type="entry name" value="DUF6589"/>
</dbReference>
<evidence type="ECO:0000259" key="1">
    <source>
        <dbReference type="Pfam" id="PF20231"/>
    </source>
</evidence>
<dbReference type="Proteomes" id="UP000292082">
    <property type="component" value="Unassembled WGS sequence"/>
</dbReference>